<keyword evidence="2" id="KW-0732">Signal</keyword>
<keyword evidence="1" id="KW-1133">Transmembrane helix</keyword>
<protein>
    <submittedName>
        <fullName evidence="3">Uncharacterized protein</fullName>
    </submittedName>
</protein>
<proteinExistence type="predicted"/>
<dbReference type="SUPFAM" id="SSF53474">
    <property type="entry name" value="alpha/beta-Hydrolases"/>
    <property type="match status" value="1"/>
</dbReference>
<evidence type="ECO:0000256" key="1">
    <source>
        <dbReference type="SAM" id="Phobius"/>
    </source>
</evidence>
<organism evidence="3 4">
    <name type="scientific">Elysia marginata</name>
    <dbReference type="NCBI Taxonomy" id="1093978"/>
    <lineage>
        <taxon>Eukaryota</taxon>
        <taxon>Metazoa</taxon>
        <taxon>Spiralia</taxon>
        <taxon>Lophotrochozoa</taxon>
        <taxon>Mollusca</taxon>
        <taxon>Gastropoda</taxon>
        <taxon>Heterobranchia</taxon>
        <taxon>Euthyneura</taxon>
        <taxon>Panpulmonata</taxon>
        <taxon>Sacoglossa</taxon>
        <taxon>Placobranchoidea</taxon>
        <taxon>Plakobranchidae</taxon>
        <taxon>Elysia</taxon>
    </lineage>
</organism>
<evidence type="ECO:0000313" key="4">
    <source>
        <dbReference type="Proteomes" id="UP000762676"/>
    </source>
</evidence>
<evidence type="ECO:0000313" key="3">
    <source>
        <dbReference type="EMBL" id="GFR71954.1"/>
    </source>
</evidence>
<dbReference type="EMBL" id="BMAT01004329">
    <property type="protein sequence ID" value="GFR71954.1"/>
    <property type="molecule type" value="Genomic_DNA"/>
</dbReference>
<gene>
    <name evidence="3" type="ORF">ElyMa_002105300</name>
</gene>
<evidence type="ECO:0000256" key="2">
    <source>
        <dbReference type="SAM" id="SignalP"/>
    </source>
</evidence>
<reference evidence="3 4" key="1">
    <citation type="journal article" date="2021" name="Elife">
        <title>Chloroplast acquisition without the gene transfer in kleptoplastic sea slugs, Plakobranchus ocellatus.</title>
        <authorList>
            <person name="Maeda T."/>
            <person name="Takahashi S."/>
            <person name="Yoshida T."/>
            <person name="Shimamura S."/>
            <person name="Takaki Y."/>
            <person name="Nagai Y."/>
            <person name="Toyoda A."/>
            <person name="Suzuki Y."/>
            <person name="Arimoto A."/>
            <person name="Ishii H."/>
            <person name="Satoh N."/>
            <person name="Nishiyama T."/>
            <person name="Hasebe M."/>
            <person name="Maruyama T."/>
            <person name="Minagawa J."/>
            <person name="Obokata J."/>
            <person name="Shigenobu S."/>
        </authorList>
    </citation>
    <scope>NUCLEOTIDE SEQUENCE [LARGE SCALE GENOMIC DNA]</scope>
</reference>
<name>A0AAV4FF73_9GAST</name>
<feature type="chain" id="PRO_5043808633" evidence="2">
    <location>
        <begin position="19"/>
        <end position="121"/>
    </location>
</feature>
<sequence>MAASWLLQAIYTTLLSSAGDMGGTTGGSSGPAVSPTPGQTVQTVLANTTTGVIRGLVDNSSKPTIFFYLGVPFAKPPIVVVVVVVVVRGGGGGEYHFSSSSNITIVVVLIATAAAETARAV</sequence>
<keyword evidence="4" id="KW-1185">Reference proteome</keyword>
<feature type="signal peptide" evidence="2">
    <location>
        <begin position="1"/>
        <end position="18"/>
    </location>
</feature>
<comment type="caution">
    <text evidence="3">The sequence shown here is derived from an EMBL/GenBank/DDBJ whole genome shotgun (WGS) entry which is preliminary data.</text>
</comment>
<keyword evidence="1" id="KW-0472">Membrane</keyword>
<keyword evidence="1" id="KW-0812">Transmembrane</keyword>
<dbReference type="AlphaFoldDB" id="A0AAV4FF73"/>
<accession>A0AAV4FF73</accession>
<dbReference type="Proteomes" id="UP000762676">
    <property type="component" value="Unassembled WGS sequence"/>
</dbReference>
<dbReference type="InterPro" id="IPR029058">
    <property type="entry name" value="AB_hydrolase_fold"/>
</dbReference>
<feature type="transmembrane region" description="Helical" evidence="1">
    <location>
        <begin position="65"/>
        <end position="87"/>
    </location>
</feature>